<feature type="coiled-coil region" evidence="1">
    <location>
        <begin position="34"/>
        <end position="100"/>
    </location>
</feature>
<dbReference type="EMBL" id="LDAU01000091">
    <property type="protein sequence ID" value="KRX06897.1"/>
    <property type="molecule type" value="Genomic_DNA"/>
</dbReference>
<evidence type="ECO:0000313" key="4">
    <source>
        <dbReference type="Proteomes" id="UP000054937"/>
    </source>
</evidence>
<dbReference type="InParanoid" id="A0A0V0QXK8"/>
<dbReference type="PROSITE" id="PS50081">
    <property type="entry name" value="ZF_DAG_PE_2"/>
    <property type="match status" value="1"/>
</dbReference>
<dbReference type="InterPro" id="IPR002219">
    <property type="entry name" value="PKC_DAG/PE"/>
</dbReference>
<dbReference type="AlphaFoldDB" id="A0A0V0QXK8"/>
<name>A0A0V0QXK8_PSEPJ</name>
<reference evidence="3 4" key="1">
    <citation type="journal article" date="2015" name="Sci. Rep.">
        <title>Genome of the facultative scuticociliatosis pathogen Pseudocohnilembus persalinus provides insight into its virulence through horizontal gene transfer.</title>
        <authorList>
            <person name="Xiong J."/>
            <person name="Wang G."/>
            <person name="Cheng J."/>
            <person name="Tian M."/>
            <person name="Pan X."/>
            <person name="Warren A."/>
            <person name="Jiang C."/>
            <person name="Yuan D."/>
            <person name="Miao W."/>
        </authorList>
    </citation>
    <scope>NUCLEOTIDE SEQUENCE [LARGE SCALE GENOMIC DNA]</scope>
    <source>
        <strain evidence="3">36N120E</strain>
    </source>
</reference>
<evidence type="ECO:0000313" key="3">
    <source>
        <dbReference type="EMBL" id="KRX06897.1"/>
    </source>
</evidence>
<organism evidence="3 4">
    <name type="scientific">Pseudocohnilembus persalinus</name>
    <name type="common">Ciliate</name>
    <dbReference type="NCBI Taxonomy" id="266149"/>
    <lineage>
        <taxon>Eukaryota</taxon>
        <taxon>Sar</taxon>
        <taxon>Alveolata</taxon>
        <taxon>Ciliophora</taxon>
        <taxon>Intramacronucleata</taxon>
        <taxon>Oligohymenophorea</taxon>
        <taxon>Scuticociliatia</taxon>
        <taxon>Philasterida</taxon>
        <taxon>Pseudocohnilembidae</taxon>
        <taxon>Pseudocohnilembus</taxon>
    </lineage>
</organism>
<gene>
    <name evidence="3" type="ORF">PPERSA_11542</name>
</gene>
<evidence type="ECO:0000259" key="2">
    <source>
        <dbReference type="PROSITE" id="PS50081"/>
    </source>
</evidence>
<comment type="caution">
    <text evidence="3">The sequence shown here is derived from an EMBL/GenBank/DDBJ whole genome shotgun (WGS) entry which is preliminary data.</text>
</comment>
<dbReference type="Proteomes" id="UP000054937">
    <property type="component" value="Unassembled WGS sequence"/>
</dbReference>
<proteinExistence type="predicted"/>
<feature type="domain" description="Phorbol-ester/DAG-type" evidence="2">
    <location>
        <begin position="126"/>
        <end position="181"/>
    </location>
</feature>
<sequence length="184" mass="21664">MENLSSFSENLKDSQLELTNLDLQDNSDMYKDIIASQDMEIQRLEQQFKNSKENLDIWKNKIKQQNNSNENNVQNLGIKNQQLKEQIQDLQTENSRKDQLIYANFVRDLENMIQEMNKSGKKCRQGHTLRDVKQNDNRYQGLICDECNEYLKLRNQEGQRCNECNYDICNNCQGKKLAAECANQ</sequence>
<keyword evidence="4" id="KW-1185">Reference proteome</keyword>
<evidence type="ECO:0000256" key="1">
    <source>
        <dbReference type="SAM" id="Coils"/>
    </source>
</evidence>
<keyword evidence="1" id="KW-0175">Coiled coil</keyword>
<protein>
    <recommendedName>
        <fullName evidence="2">Phorbol-ester/DAG-type domain-containing protein</fullName>
    </recommendedName>
</protein>
<accession>A0A0V0QXK8</accession>